<dbReference type="InterPro" id="IPR004294">
    <property type="entry name" value="Carotenoid_Oase"/>
</dbReference>
<sequence>MVEQRAIAQQNPFLAGNFAPVRTEITTPLQVIGQIPPNLKGSFLRNGPNAQYDPIGKYHLFDGDGMLHQVEFNGGEPIYRNRYVRTKGFLQEQQAGKPLYTGLLEPNNSNPEYSYKNVSNTALVYHSEKLLSLWEGGEPYLIDIANLDTLKPETFDGKLNIPFTAHPKVDPVTGEMMFIGYTMGTPPFLYYGIISAEGKLTKIIPIELPVGVMIHDFAITQNYTIFPNLPLTLRPERIAKGQPAFQFETETPSYFGILPRHAPPEEIRWFETESCFIFHTLNAYEEGDEIILIACRMEATNVLGATDNPEKAKRGDIPILTKWRFNLQDNSVKEEALDQIPSEFPTLNPAYVGRKNRYGYTASMKPDIVPLFDGVIKYDLETGEISRYYYGSGRYGGEVVFAANPDGNGEDDGWLMTFVYDESDNSSELVILSAQNLNSEPIARIPIPRRVPYGFHGVWVSQQA</sequence>
<feature type="binding site" evidence="5">
    <location>
        <position position="166"/>
    </location>
    <ligand>
        <name>Fe cation</name>
        <dbReference type="ChEBI" id="CHEBI:24875"/>
        <note>catalytic</note>
    </ligand>
</feature>
<evidence type="ECO:0000256" key="4">
    <source>
        <dbReference type="ARBA" id="ARBA00023004"/>
    </source>
</evidence>
<comment type="cofactor">
    <cofactor evidence="5">
        <name>Fe(2+)</name>
        <dbReference type="ChEBI" id="CHEBI:29033"/>
    </cofactor>
    <text evidence="5">Binds 1 Fe(2+) ion per subunit.</text>
</comment>
<organism evidence="6 7">
    <name type="scientific">Gloeothece citriformis (strain PCC 7424)</name>
    <name type="common">Cyanothece sp. (strain PCC 7424)</name>
    <dbReference type="NCBI Taxonomy" id="65393"/>
    <lineage>
        <taxon>Bacteria</taxon>
        <taxon>Bacillati</taxon>
        <taxon>Cyanobacteriota</taxon>
        <taxon>Cyanophyceae</taxon>
        <taxon>Oscillatoriophycideae</taxon>
        <taxon>Chroococcales</taxon>
        <taxon>Aphanothecaceae</taxon>
        <taxon>Gloeothece</taxon>
        <taxon>Gloeothece citriformis</taxon>
    </lineage>
</organism>
<reference evidence="7" key="1">
    <citation type="journal article" date="2011" name="MBio">
        <title>Novel metabolic attributes of the genus Cyanothece, comprising a group of unicellular nitrogen-fixing Cyanobacteria.</title>
        <authorList>
            <person name="Bandyopadhyay A."/>
            <person name="Elvitigala T."/>
            <person name="Welsh E."/>
            <person name="Stockel J."/>
            <person name="Liberton M."/>
            <person name="Min H."/>
            <person name="Sherman L.A."/>
            <person name="Pakrasi H.B."/>
        </authorList>
    </citation>
    <scope>NUCLEOTIDE SEQUENCE [LARGE SCALE GENOMIC DNA]</scope>
    <source>
        <strain evidence="7">PCC 7424</strain>
    </source>
</reference>
<feature type="binding site" evidence="5">
    <location>
        <position position="456"/>
    </location>
    <ligand>
        <name>Fe cation</name>
        <dbReference type="ChEBI" id="CHEBI:24875"/>
        <note>catalytic</note>
    </ligand>
</feature>
<evidence type="ECO:0000313" key="7">
    <source>
        <dbReference type="Proteomes" id="UP000002384"/>
    </source>
</evidence>
<evidence type="ECO:0000313" key="6">
    <source>
        <dbReference type="EMBL" id="ACK73198.1"/>
    </source>
</evidence>
<evidence type="ECO:0000256" key="5">
    <source>
        <dbReference type="PIRSR" id="PIRSR604294-1"/>
    </source>
</evidence>
<dbReference type="GO" id="GO:0016121">
    <property type="term" value="P:carotene catabolic process"/>
    <property type="evidence" value="ECO:0007669"/>
    <property type="project" value="TreeGrafter"/>
</dbReference>
<feature type="binding site" evidence="5">
    <location>
        <position position="215"/>
    </location>
    <ligand>
        <name>Fe cation</name>
        <dbReference type="ChEBI" id="CHEBI:24875"/>
        <note>catalytic</note>
    </ligand>
</feature>
<accession>B7KE80</accession>
<evidence type="ECO:0000256" key="1">
    <source>
        <dbReference type="ARBA" id="ARBA00006787"/>
    </source>
</evidence>
<evidence type="ECO:0000256" key="3">
    <source>
        <dbReference type="ARBA" id="ARBA00023002"/>
    </source>
</evidence>
<dbReference type="STRING" id="65393.PCC7424_4841"/>
<dbReference type="KEGG" id="cyc:PCC7424_4841"/>
<proteinExistence type="inferred from homology"/>
<comment type="similarity">
    <text evidence="1">Belongs to the carotenoid oxygenase family.</text>
</comment>
<dbReference type="HOGENOM" id="CLU_016472_0_2_3"/>
<dbReference type="GO" id="GO:0046872">
    <property type="term" value="F:metal ion binding"/>
    <property type="evidence" value="ECO:0007669"/>
    <property type="project" value="UniProtKB-KW"/>
</dbReference>
<dbReference type="RefSeq" id="WP_015956780.1">
    <property type="nucleotide sequence ID" value="NC_011729.1"/>
</dbReference>
<keyword evidence="7" id="KW-1185">Reference proteome</keyword>
<name>B7KE80_GLOC7</name>
<dbReference type="Proteomes" id="UP000002384">
    <property type="component" value="Chromosome"/>
</dbReference>
<dbReference type="PANTHER" id="PTHR10543">
    <property type="entry name" value="BETA-CAROTENE DIOXYGENASE"/>
    <property type="match status" value="1"/>
</dbReference>
<dbReference type="eggNOG" id="COG3670">
    <property type="taxonomic scope" value="Bacteria"/>
</dbReference>
<dbReference type="Pfam" id="PF03055">
    <property type="entry name" value="RPE65"/>
    <property type="match status" value="1"/>
</dbReference>
<keyword evidence="2 5" id="KW-0479">Metal-binding</keyword>
<keyword evidence="4 5" id="KW-0408">Iron</keyword>
<protein>
    <submittedName>
        <fullName evidence="6">Carotenoid oxygenase</fullName>
    </submittedName>
</protein>
<dbReference type="OrthoDB" id="6636843at2"/>
<dbReference type="GO" id="GO:0010436">
    <property type="term" value="F:carotenoid dioxygenase activity"/>
    <property type="evidence" value="ECO:0007669"/>
    <property type="project" value="TreeGrafter"/>
</dbReference>
<dbReference type="EMBL" id="CP001291">
    <property type="protein sequence ID" value="ACK73198.1"/>
    <property type="molecule type" value="Genomic_DNA"/>
</dbReference>
<dbReference type="AlphaFoldDB" id="B7KE80"/>
<dbReference type="PANTHER" id="PTHR10543:SF89">
    <property type="entry name" value="CAROTENOID 9,10(9',10')-CLEAVAGE DIOXYGENASE 1"/>
    <property type="match status" value="1"/>
</dbReference>
<gene>
    <name evidence="6" type="ordered locus">PCC7424_4841</name>
</gene>
<feature type="binding site" evidence="5">
    <location>
        <position position="279"/>
    </location>
    <ligand>
        <name>Fe cation</name>
        <dbReference type="ChEBI" id="CHEBI:24875"/>
        <note>catalytic</note>
    </ligand>
</feature>
<evidence type="ECO:0000256" key="2">
    <source>
        <dbReference type="ARBA" id="ARBA00022723"/>
    </source>
</evidence>
<keyword evidence="3" id="KW-0560">Oxidoreductase</keyword>